<sequence>MELNSEPEKENDLQKYNIIGQVKSIKTTSTNQKLEDTPGAYTKHVRKVKYNQDGYITESTDSTVKIILKYDKNGNIEEEKRYNGDKLIAYAESKYDNNGNVLERLFFEKNGNDIKNTFKWIKRYDDNNNLVEESVFDGNGSPDGKSVFKYDTNGNRIEELSYELDGKSLNYKATFTYDEKGNVKERYIKDNESAYISKFKYDDKNNCIEISELSTKFKTDDNGSIVEVKEPATVKEVKYKYDEKGNWTKLTVTVPEESTYPVSIEERVIEYY</sequence>
<proteinExistence type="predicted"/>
<evidence type="ECO:0000313" key="1">
    <source>
        <dbReference type="EMBL" id="GEO06396.1"/>
    </source>
</evidence>
<name>A0A512B357_9BACT</name>
<keyword evidence="2" id="KW-1185">Reference proteome</keyword>
<dbReference type="Gene3D" id="2.180.10.10">
    <property type="entry name" value="RHS repeat-associated core"/>
    <property type="match status" value="1"/>
</dbReference>
<evidence type="ECO:0008006" key="3">
    <source>
        <dbReference type="Google" id="ProtNLM"/>
    </source>
</evidence>
<reference evidence="1 2" key="1">
    <citation type="submission" date="2019-07" db="EMBL/GenBank/DDBJ databases">
        <title>Whole genome shotgun sequence of Adhaeribacter aerolatus NBRC 106133.</title>
        <authorList>
            <person name="Hosoyama A."/>
            <person name="Uohara A."/>
            <person name="Ohji S."/>
            <person name="Ichikawa N."/>
        </authorList>
    </citation>
    <scope>NUCLEOTIDE SEQUENCE [LARGE SCALE GENOMIC DNA]</scope>
    <source>
        <strain evidence="1 2">NBRC 106133</strain>
    </source>
</reference>
<dbReference type="Gene3D" id="3.90.930.1">
    <property type="match status" value="1"/>
</dbReference>
<dbReference type="Proteomes" id="UP000321532">
    <property type="component" value="Unassembled WGS sequence"/>
</dbReference>
<comment type="caution">
    <text evidence="1">The sequence shown here is derived from an EMBL/GenBank/DDBJ whole genome shotgun (WGS) entry which is preliminary data.</text>
</comment>
<accession>A0A512B357</accession>
<gene>
    <name evidence="1" type="ORF">AAE02nite_40600</name>
</gene>
<organism evidence="1 2">
    <name type="scientific">Adhaeribacter aerolatus</name>
    <dbReference type="NCBI Taxonomy" id="670289"/>
    <lineage>
        <taxon>Bacteria</taxon>
        <taxon>Pseudomonadati</taxon>
        <taxon>Bacteroidota</taxon>
        <taxon>Cytophagia</taxon>
        <taxon>Cytophagales</taxon>
        <taxon>Hymenobacteraceae</taxon>
        <taxon>Adhaeribacter</taxon>
    </lineage>
</organism>
<dbReference type="EMBL" id="BJYS01000036">
    <property type="protein sequence ID" value="GEO06396.1"/>
    <property type="molecule type" value="Genomic_DNA"/>
</dbReference>
<protein>
    <recommendedName>
        <fullName evidence="3">Type IV secretion protein Rhs</fullName>
    </recommendedName>
</protein>
<evidence type="ECO:0000313" key="2">
    <source>
        <dbReference type="Proteomes" id="UP000321532"/>
    </source>
</evidence>
<dbReference type="AlphaFoldDB" id="A0A512B357"/>